<feature type="compositionally biased region" description="Basic and acidic residues" evidence="3">
    <location>
        <begin position="1243"/>
        <end position="1252"/>
    </location>
</feature>
<feature type="compositionally biased region" description="Polar residues" evidence="3">
    <location>
        <begin position="1326"/>
        <end position="1340"/>
    </location>
</feature>
<feature type="region of interest" description="Disordered" evidence="3">
    <location>
        <begin position="405"/>
        <end position="534"/>
    </location>
</feature>
<dbReference type="PROSITE" id="PS50191">
    <property type="entry name" value="CRAL_TRIO"/>
    <property type="match status" value="1"/>
</dbReference>
<dbReference type="Gene3D" id="3.10.310.20">
    <property type="entry name" value="DHHA2 domain"/>
    <property type="match status" value="1"/>
</dbReference>
<dbReference type="SUPFAM" id="SSF52087">
    <property type="entry name" value="CRAL/TRIO domain"/>
    <property type="match status" value="1"/>
</dbReference>
<feature type="compositionally biased region" description="Basic and acidic residues" evidence="3">
    <location>
        <begin position="521"/>
        <end position="530"/>
    </location>
</feature>
<feature type="compositionally biased region" description="Acidic residues" evidence="3">
    <location>
        <begin position="1523"/>
        <end position="1537"/>
    </location>
</feature>
<feature type="compositionally biased region" description="Basic and acidic residues" evidence="3">
    <location>
        <begin position="660"/>
        <end position="685"/>
    </location>
</feature>
<organism evidence="5 6">
    <name type="scientific">Seriola lalandi dorsalis</name>
    <dbReference type="NCBI Taxonomy" id="1841481"/>
    <lineage>
        <taxon>Eukaryota</taxon>
        <taxon>Metazoa</taxon>
        <taxon>Chordata</taxon>
        <taxon>Craniata</taxon>
        <taxon>Vertebrata</taxon>
        <taxon>Euteleostomi</taxon>
        <taxon>Actinopterygii</taxon>
        <taxon>Neopterygii</taxon>
        <taxon>Teleostei</taxon>
        <taxon>Neoteleostei</taxon>
        <taxon>Acanthomorphata</taxon>
        <taxon>Carangaria</taxon>
        <taxon>Carangiformes</taxon>
        <taxon>Carangidae</taxon>
        <taxon>Seriola</taxon>
    </lineage>
</organism>
<feature type="compositionally biased region" description="Polar residues" evidence="3">
    <location>
        <begin position="1195"/>
        <end position="1211"/>
    </location>
</feature>
<name>A0A3B4Y8M2_SERLL</name>
<feature type="compositionally biased region" description="Gly residues" evidence="3">
    <location>
        <begin position="449"/>
        <end position="460"/>
    </location>
</feature>
<evidence type="ECO:0000256" key="3">
    <source>
        <dbReference type="SAM" id="MobiDB-lite"/>
    </source>
</evidence>
<evidence type="ECO:0000256" key="2">
    <source>
        <dbReference type="ARBA" id="ARBA00022490"/>
    </source>
</evidence>
<reference evidence="5" key="2">
    <citation type="submission" date="2025-09" db="UniProtKB">
        <authorList>
            <consortium name="Ensembl"/>
        </authorList>
    </citation>
    <scope>IDENTIFICATION</scope>
</reference>
<evidence type="ECO:0000313" key="6">
    <source>
        <dbReference type="Proteomes" id="UP000261360"/>
    </source>
</evidence>
<keyword evidence="2" id="KW-0963">Cytoplasm</keyword>
<feature type="compositionally biased region" description="Polar residues" evidence="3">
    <location>
        <begin position="1486"/>
        <end position="1510"/>
    </location>
</feature>
<feature type="region of interest" description="Disordered" evidence="3">
    <location>
        <begin position="1273"/>
        <end position="1294"/>
    </location>
</feature>
<feature type="compositionally biased region" description="Polar residues" evidence="3">
    <location>
        <begin position="1441"/>
        <end position="1451"/>
    </location>
</feature>
<feature type="compositionally biased region" description="Basic and acidic residues" evidence="3">
    <location>
        <begin position="1105"/>
        <end position="1115"/>
    </location>
</feature>
<sequence length="2141" mass="235461">MEEYLRRVQSRLGADASEDHIHAVLGGPEPDVDTVAATLCLALHLSQKEVPGGVYLPLLCGRRCNAVLPEDTVRYLQRVKICESSLLWREDVDLVKLHHTRKLSLTLLRDGLLDSSENHTLESSILRVVHHDGQQDAGDDGASSAVTTVAREILQEAAEHIRATLGEILGEALRLQSGALWINHGRRSAQLEELMRSLEQWSDITADLEQLLTMELKEFSDGEMTIALSSVTTDKEDWHGYVDGLKSLTHRHSLDGLVVLLSINDTVHHPRQQVAVYSNDTDILNQICCELEESSSWSLSGELEAKENFQVYHIPLNTPPSSGTPSLLEEEIQGLLKDFVDRRSSVLACHPSSRTSSTEGVAGSVEFSQGSSGINDMDGSDIERPEGGNDVVAIARPMAVGEEDTGAVGVNAGGELVSPDSGMTTIRSSRSSKESSVFLSDDSPVGEVTAGGGPAAGPGGLFLRNPSPLGLLSLSPPVPPERRKQRTSRNRSDNFDLFSFDPLHSSDHSLPTGGELANSEVRGDEGERRAGSSVLSELEELSFLDFSATNSLNGLGSRNSSIDHHGQIHGHEMVDTVVPPTPVNSLVGSRPPSSCGVRFFPEDIAERINGLQHKDSVSSSLSETWDELGFDTQGALSSSDNSAWNRTKESESPQNIVEEVGGKESIGDMTEKESREEISKSENAHRRGKSLEPQLSLVAEQTELYGNWNPDSVLKDRWNPVSLADLQLTPPEEEVTAKCKAAVIGVTEKMPCLLKKKGILNTLTPDTSKEEEEGVQGKKGDQQMELLDFWTYSAQKGFLKSDSGTTTSYPESLDMWNMTIRDDSLSPLTTPDNLSENSGSFCGVNLNVVGGTSVESPPGFSDGGMQMWNTTIREDSSSTITSPEGPENGKDLSHMGSPDASDSPGSYARKQPEEENAMEQERGLTKVTNLTPEEADWICTEHNVKIVIEAAEGRAQSEETGDDDMQSVQSQQSVILNLASEHSEDETSPCQGTNMRDLSIPGMVTSTSEYDNVGAGVWSLTSSPETYASPMVDTIQLEGQSSPFIAVTKPIQIDETHDQYQKATSLGKTEHRAVISDKEQSANQVFLFEGTTELGHMTRSGGSSAERKHDNKSREESEEADWTEQPTNYSPFVMVDSSSFTQQISANYHSSPGQAAETQIQTDQSLSPSNMNWDGSESASLSCDLPFKMAYNEDGTATESQVGTNKESNGNVERKMTESMSLSCSNGGKRDTLKCSPDSLQSHSRDELRSNSDGESSSGLEMEYIVVSGTVKEAEREWHDRPRQEDRQSKGTRKSMETFSMLFYAATVLQTQAQAAKGGHQENTEQSRQNQMTGGTDSTLSADTEQNQAVLSIHYQANLDNATEHHMVPESISPSQSKNTSEASHQSVSRPTGSSQTQVEEGNYDDKSSIVVRSVSPSLRYPSDHFLKTRQEVYVHSQISMEDSDEGGQSPSAPPPCPTSLGDIQDWGDQLVRQDTTQTTSETQSPVLTNSSVSHTSSLTGTPLSESGISTDRGLGLPFSGDLMEEENDEEEQEEETATEHISTTKWTSEVQSERQERQPLGSSDLLNFTEELSGGSSIHQPDLQTLELKRDRVLQNTLDYYDGQPIRTADRDKWSTDQQIGGHEASHDSYSLVLRRHQDMTSQPMSLPTNENAAYQWTGSQNVTQGQTQYGYNYHHIDQRTESQSMLTACVDTKSSSQQNTTDIYAEFTTDATALQYGSEQAESYYEAGVNSEYSLEDPDSKFQYRAESQYGEDSNSMCVSELQCSQYQADGQCHYETDHAHYQCEGQPFYQSDVHHEREDHAQYVPEGYVHFLLSRQSQQRDGAAGMMMKTASSEEAAEEMDNREDPSSSADLSAGSNQRRKLVAPPMNVSLDRSEGSLLSEDALDTEDEALDTGDDLDVNIDELDTPDEADSLELNRHEDSEEANLGAGAASRDAIAGHGSAEESRDSRLWRSVVIGEQEHRIDMKCIEPYKRVISHGGYYAEQNAIIVFAACFLPDSDCDNYNYVMENLFLYVISTLELMVADDYMIVYLNGATPRRRMPGFSWMKKCYQMIDRRLKKNLKMFIIVHPSWFIRTLLGITRPFISSKFSSKIKYVNSLQELGEIIPMDYVHIPPSIVKLDTDLQDTAAKADKKGNSAV</sequence>
<feature type="compositionally biased region" description="Low complexity" evidence="3">
    <location>
        <begin position="1476"/>
        <end position="1485"/>
    </location>
</feature>
<dbReference type="Pfam" id="PF12496">
    <property type="entry name" value="BNIP2"/>
    <property type="match status" value="1"/>
</dbReference>
<dbReference type="Gene3D" id="3.90.1640.10">
    <property type="entry name" value="inorganic pyrophosphatase (n-terminal core)"/>
    <property type="match status" value="1"/>
</dbReference>
<feature type="compositionally biased region" description="Low complexity" evidence="3">
    <location>
        <begin position="466"/>
        <end position="475"/>
    </location>
</feature>
<dbReference type="InterPro" id="IPR038222">
    <property type="entry name" value="DHHA2_dom_sf"/>
</dbReference>
<dbReference type="GeneTree" id="ENSGT00940000154422"/>
<accession>A0A3B4Y8M2</accession>
<evidence type="ECO:0000313" key="5">
    <source>
        <dbReference type="Ensembl" id="ENSSLDP00000025817.1"/>
    </source>
</evidence>
<feature type="domain" description="CRAL-TRIO" evidence="4">
    <location>
        <begin position="1967"/>
        <end position="2127"/>
    </location>
</feature>
<dbReference type="Ensembl" id="ENSSLDT00000026613.1">
    <property type="protein sequence ID" value="ENSSLDP00000025817.1"/>
    <property type="gene ID" value="ENSSLDG00000020082.1"/>
</dbReference>
<feature type="region of interest" description="Disordered" evidence="3">
    <location>
        <begin position="1441"/>
        <end position="1564"/>
    </location>
</feature>
<dbReference type="FunFam" id="3.40.525.10:FF:000001">
    <property type="entry name" value="BCL2/adenovirus E1B protein-interacting protein 2"/>
    <property type="match status" value="1"/>
</dbReference>
<reference evidence="5" key="1">
    <citation type="submission" date="2025-08" db="UniProtKB">
        <authorList>
            <consortium name="Ensembl"/>
        </authorList>
    </citation>
    <scope>IDENTIFICATION</scope>
</reference>
<feature type="region of interest" description="Disordered" evidence="3">
    <location>
        <begin position="350"/>
        <end position="376"/>
    </location>
</feature>
<dbReference type="InterPro" id="IPR001251">
    <property type="entry name" value="CRAL-TRIO_dom"/>
</dbReference>
<feature type="compositionally biased region" description="Basic and acidic residues" evidence="3">
    <location>
        <begin position="1273"/>
        <end position="1289"/>
    </location>
</feature>
<evidence type="ECO:0000259" key="4">
    <source>
        <dbReference type="PROSITE" id="PS50191"/>
    </source>
</evidence>
<dbReference type="InterPro" id="IPR036865">
    <property type="entry name" value="CRAL-TRIO_dom_sf"/>
</dbReference>
<dbReference type="PANTHER" id="PTHR12112">
    <property type="entry name" value="BNIP - RELATED"/>
    <property type="match status" value="1"/>
</dbReference>
<feature type="compositionally biased region" description="Polar residues" evidence="3">
    <location>
        <begin position="1850"/>
        <end position="1860"/>
    </location>
</feature>
<feature type="region of interest" description="Disordered" evidence="3">
    <location>
        <begin position="1093"/>
        <end position="1130"/>
    </location>
</feature>
<dbReference type="CDD" id="cd00170">
    <property type="entry name" value="SEC14"/>
    <property type="match status" value="1"/>
</dbReference>
<feature type="region of interest" description="Disordered" evidence="3">
    <location>
        <begin position="632"/>
        <end position="690"/>
    </location>
</feature>
<dbReference type="Pfam" id="PF13716">
    <property type="entry name" value="CRAL_TRIO_2"/>
    <property type="match status" value="1"/>
</dbReference>
<feature type="region of interest" description="Disordered" evidence="3">
    <location>
        <begin position="1314"/>
        <end position="1340"/>
    </location>
</feature>
<dbReference type="Proteomes" id="UP000261360">
    <property type="component" value="Unplaced"/>
</dbReference>
<feature type="region of interest" description="Disordered" evidence="3">
    <location>
        <begin position="1921"/>
        <end position="1947"/>
    </location>
</feature>
<dbReference type="SMART" id="SM00516">
    <property type="entry name" value="SEC14"/>
    <property type="match status" value="1"/>
</dbReference>
<comment type="subcellular location">
    <subcellularLocation>
        <location evidence="1">Cytoplasm</location>
    </subcellularLocation>
</comment>
<feature type="region of interest" description="Disordered" evidence="3">
    <location>
        <begin position="874"/>
        <end position="929"/>
    </location>
</feature>
<feature type="region of interest" description="Disordered" evidence="3">
    <location>
        <begin position="1148"/>
        <end position="1178"/>
    </location>
</feature>
<proteinExistence type="predicted"/>
<protein>
    <submittedName>
        <fullName evidence="5">Prune homolog 2 with BCH domain</fullName>
    </submittedName>
</protein>
<keyword evidence="6" id="KW-1185">Reference proteome</keyword>
<feature type="compositionally biased region" description="Polar residues" evidence="3">
    <location>
        <begin position="1372"/>
        <end position="1400"/>
    </location>
</feature>
<feature type="compositionally biased region" description="Polar residues" evidence="3">
    <location>
        <begin position="634"/>
        <end position="645"/>
    </location>
</feature>
<dbReference type="STRING" id="1841481.ENSSLDP00000025817"/>
<dbReference type="GO" id="GO:0005737">
    <property type="term" value="C:cytoplasm"/>
    <property type="evidence" value="ECO:0007669"/>
    <property type="project" value="UniProtKB-SubCell"/>
</dbReference>
<dbReference type="Gene3D" id="3.40.525.10">
    <property type="entry name" value="CRAL-TRIO lipid binding domain"/>
    <property type="match status" value="1"/>
</dbReference>
<feature type="compositionally biased region" description="Polar residues" evidence="3">
    <location>
        <begin position="1541"/>
        <end position="1551"/>
    </location>
</feature>
<feature type="region of interest" description="Disordered" evidence="3">
    <location>
        <begin position="1368"/>
        <end position="1409"/>
    </location>
</feature>
<dbReference type="InterPro" id="IPR022181">
    <property type="entry name" value="Bcl2-/adenovirus-E1B"/>
</dbReference>
<evidence type="ECO:0000256" key="1">
    <source>
        <dbReference type="ARBA" id="ARBA00004496"/>
    </source>
</evidence>
<dbReference type="PANTHER" id="PTHR12112:SF9">
    <property type="entry name" value="CAYTAXIN"/>
    <property type="match status" value="1"/>
</dbReference>
<feature type="region of interest" description="Disordered" evidence="3">
    <location>
        <begin position="1823"/>
        <end position="1879"/>
    </location>
</feature>
<feature type="region of interest" description="Disordered" evidence="3">
    <location>
        <begin position="1194"/>
        <end position="1261"/>
    </location>
</feature>